<keyword evidence="1" id="KW-0472">Membrane</keyword>
<gene>
    <name evidence="2" type="ORF">QNI16_05420</name>
</gene>
<accession>A0AAE3QJS4</accession>
<evidence type="ECO:0000256" key="1">
    <source>
        <dbReference type="SAM" id="Phobius"/>
    </source>
</evidence>
<feature type="transmembrane region" description="Helical" evidence="1">
    <location>
        <begin position="129"/>
        <end position="146"/>
    </location>
</feature>
<comment type="caution">
    <text evidence="2">The sequence shown here is derived from an EMBL/GenBank/DDBJ whole genome shotgun (WGS) entry which is preliminary data.</text>
</comment>
<feature type="transmembrane region" description="Helical" evidence="1">
    <location>
        <begin position="82"/>
        <end position="101"/>
    </location>
</feature>
<dbReference type="EMBL" id="JASJOS010000002">
    <property type="protein sequence ID" value="MDJ1479916.1"/>
    <property type="molecule type" value="Genomic_DNA"/>
</dbReference>
<evidence type="ECO:0000313" key="3">
    <source>
        <dbReference type="Proteomes" id="UP001241110"/>
    </source>
</evidence>
<proteinExistence type="predicted"/>
<dbReference type="RefSeq" id="WP_313976476.1">
    <property type="nucleotide sequence ID" value="NZ_JASJOS010000002.1"/>
</dbReference>
<organism evidence="2 3">
    <name type="scientific">Xanthocytophaga flava</name>
    <dbReference type="NCBI Taxonomy" id="3048013"/>
    <lineage>
        <taxon>Bacteria</taxon>
        <taxon>Pseudomonadati</taxon>
        <taxon>Bacteroidota</taxon>
        <taxon>Cytophagia</taxon>
        <taxon>Cytophagales</taxon>
        <taxon>Rhodocytophagaceae</taxon>
        <taxon>Xanthocytophaga</taxon>
    </lineage>
</organism>
<dbReference type="Proteomes" id="UP001241110">
    <property type="component" value="Unassembled WGS sequence"/>
</dbReference>
<dbReference type="AlphaFoldDB" id="A0AAE3QJS4"/>
<keyword evidence="1" id="KW-1133">Transmembrane helix</keyword>
<keyword evidence="1" id="KW-0812">Transmembrane</keyword>
<protein>
    <submittedName>
        <fullName evidence="2">Uncharacterized protein</fullName>
    </submittedName>
</protein>
<evidence type="ECO:0000313" key="2">
    <source>
        <dbReference type="EMBL" id="MDJ1479916.1"/>
    </source>
</evidence>
<name>A0AAE3QJS4_9BACT</name>
<reference evidence="2" key="1">
    <citation type="submission" date="2023-05" db="EMBL/GenBank/DDBJ databases">
        <authorList>
            <person name="Zhang X."/>
        </authorList>
    </citation>
    <scope>NUCLEOTIDE SEQUENCE</scope>
    <source>
        <strain evidence="2">YF14B1</strain>
    </source>
</reference>
<sequence>MKERKLKKTIQKVNLDEPSDAFTGRIMSQIDTIEDLSLEPAIAEIVKKNVATDPSEDFTSQIMAQLTPKRRVVIEPVISRKAWLWIAGVVSLILLVAIMSSRKDQITSPDPHAVIDSSVRLIRMYSQQWILFLIVICSLLLGDYFVRRKWSPVVE</sequence>